<evidence type="ECO:0000313" key="8">
    <source>
        <dbReference type="EMBL" id="MBC8527824.1"/>
    </source>
</evidence>
<reference evidence="8" key="1">
    <citation type="submission" date="2020-08" db="EMBL/GenBank/DDBJ databases">
        <title>Genome public.</title>
        <authorList>
            <person name="Liu C."/>
            <person name="Sun Q."/>
        </authorList>
    </citation>
    <scope>NUCLEOTIDE SEQUENCE</scope>
    <source>
        <strain evidence="8">NSJ-44</strain>
    </source>
</reference>
<keyword evidence="6" id="KW-0699">rRNA-binding</keyword>
<feature type="active site" evidence="6">
    <location>
        <position position="31"/>
    </location>
</feature>
<keyword evidence="6" id="KW-0963">Cytoplasm</keyword>
<dbReference type="PIRSF" id="PIRSF005520">
    <property type="entry name" value="UCP005520"/>
    <property type="match status" value="1"/>
</dbReference>
<accession>A0A926HKV5</accession>
<keyword evidence="9" id="KW-1185">Reference proteome</keyword>
<evidence type="ECO:0000259" key="7">
    <source>
        <dbReference type="Pfam" id="PF00636"/>
    </source>
</evidence>
<gene>
    <name evidence="6" type="primary">mrnC</name>
    <name evidence="8" type="ORF">H8699_00035</name>
</gene>
<evidence type="ECO:0000256" key="1">
    <source>
        <dbReference type="ARBA" id="ARBA00022517"/>
    </source>
</evidence>
<evidence type="ECO:0000256" key="5">
    <source>
        <dbReference type="ARBA" id="ARBA00022801"/>
    </source>
</evidence>
<evidence type="ECO:0000256" key="4">
    <source>
        <dbReference type="ARBA" id="ARBA00022759"/>
    </source>
</evidence>
<protein>
    <recommendedName>
        <fullName evidence="6">Mini-ribonuclease 3</fullName>
        <shortName evidence="6">Mini-3</shortName>
        <shortName evidence="6">Mini-RNase 3</shortName>
        <ecNumber evidence="6">3.1.26.-</ecNumber>
    </recommendedName>
    <alternativeName>
        <fullName evidence="6">Mini-RNase III</fullName>
        <shortName evidence="6">Mini-III</shortName>
    </alternativeName>
</protein>
<keyword evidence="5 6" id="KW-0378">Hydrolase</keyword>
<name>A0A926HKV5_9FIRM</name>
<comment type="subunit">
    <text evidence="6">Homodimer.</text>
</comment>
<dbReference type="Proteomes" id="UP000654279">
    <property type="component" value="Unassembled WGS sequence"/>
</dbReference>
<dbReference type="RefSeq" id="WP_138295641.1">
    <property type="nucleotide sequence ID" value="NZ_JACRSO010000001.1"/>
</dbReference>
<dbReference type="InterPro" id="IPR036389">
    <property type="entry name" value="RNase_III_sf"/>
</dbReference>
<dbReference type="EC" id="3.1.26.-" evidence="6"/>
<organism evidence="8 9">
    <name type="scientific">Luoshenia tenuis</name>
    <dbReference type="NCBI Taxonomy" id="2763654"/>
    <lineage>
        <taxon>Bacteria</taxon>
        <taxon>Bacillati</taxon>
        <taxon>Bacillota</taxon>
        <taxon>Clostridia</taxon>
        <taxon>Christensenellales</taxon>
        <taxon>Christensenellaceae</taxon>
        <taxon>Luoshenia</taxon>
    </lineage>
</organism>
<dbReference type="PANTHER" id="PTHR34276:SF1">
    <property type="entry name" value="MINI-RIBONUCLEASE 3"/>
    <property type="match status" value="1"/>
</dbReference>
<evidence type="ECO:0000313" key="9">
    <source>
        <dbReference type="Proteomes" id="UP000654279"/>
    </source>
</evidence>
<dbReference type="Pfam" id="PF00636">
    <property type="entry name" value="Ribonuclease_3"/>
    <property type="match status" value="1"/>
</dbReference>
<dbReference type="GO" id="GO:0004525">
    <property type="term" value="F:ribonuclease III activity"/>
    <property type="evidence" value="ECO:0007669"/>
    <property type="project" value="InterPro"/>
</dbReference>
<dbReference type="InterPro" id="IPR008226">
    <property type="entry name" value="Mini3_fam"/>
</dbReference>
<dbReference type="HAMAP" id="MF_01468">
    <property type="entry name" value="RNase_Mini_III"/>
    <property type="match status" value="1"/>
</dbReference>
<comment type="caution">
    <text evidence="8">The sequence shown here is derived from an EMBL/GenBank/DDBJ whole genome shotgun (WGS) entry which is preliminary data.</text>
</comment>
<keyword evidence="2 6" id="KW-0698">rRNA processing</keyword>
<evidence type="ECO:0000256" key="6">
    <source>
        <dbReference type="HAMAP-Rule" id="MF_01468"/>
    </source>
</evidence>
<dbReference type="EMBL" id="JACRSO010000001">
    <property type="protein sequence ID" value="MBC8527824.1"/>
    <property type="molecule type" value="Genomic_DNA"/>
</dbReference>
<evidence type="ECO:0000256" key="3">
    <source>
        <dbReference type="ARBA" id="ARBA00022722"/>
    </source>
</evidence>
<comment type="cofactor">
    <cofactor evidence="6">
        <name>Mg(2+)</name>
        <dbReference type="ChEBI" id="CHEBI:18420"/>
    </cofactor>
</comment>
<keyword evidence="1 6" id="KW-0690">Ribosome biogenesis</keyword>
<dbReference type="GO" id="GO:0019843">
    <property type="term" value="F:rRNA binding"/>
    <property type="evidence" value="ECO:0007669"/>
    <property type="project" value="UniProtKB-UniRule"/>
</dbReference>
<comment type="similarity">
    <text evidence="6">Belongs to the MrnC RNase family.</text>
</comment>
<comment type="subcellular location">
    <subcellularLocation>
        <location evidence="6">Cytoplasm</location>
    </subcellularLocation>
</comment>
<dbReference type="Gene3D" id="1.10.1520.10">
    <property type="entry name" value="Ribonuclease III domain"/>
    <property type="match status" value="1"/>
</dbReference>
<dbReference type="SUPFAM" id="SSF69065">
    <property type="entry name" value="RNase III domain-like"/>
    <property type="match status" value="1"/>
</dbReference>
<dbReference type="PANTHER" id="PTHR34276">
    <property type="entry name" value="MINI-RIBONUCLEASE 3"/>
    <property type="match status" value="1"/>
</dbReference>
<keyword evidence="4 6" id="KW-0255">Endonuclease</keyword>
<keyword evidence="6" id="KW-0694">RNA-binding</keyword>
<comment type="function">
    <text evidence="6">Involved in correct processing of both the 5' and 3' ends of 23S rRNA precursor. Processes 30S rRNA precursor transcript even in absence of ribonuclease 3 (Rnc); Rnc processes 30S rRNA into smaller rRNA precursors.</text>
</comment>
<sequence length="148" mass="16464">MEALWRADGKEGLAESEVRQMNALVLAYVGDTVYDLMVRTYLAEHYAGSAHKLHQMAIGYVSAHAQSDTLHRLLPELSEEEAAVYRRGRNTKSPTVPKNADVTEYRAATGLEALIGFLYLAGRFERLSQIGQMILQPGQEDKPAAKEE</sequence>
<feature type="domain" description="RNase III" evidence="7">
    <location>
        <begin position="25"/>
        <end position="122"/>
    </location>
</feature>
<dbReference type="GO" id="GO:0006364">
    <property type="term" value="P:rRNA processing"/>
    <property type="evidence" value="ECO:0007669"/>
    <property type="project" value="UniProtKB-UniRule"/>
</dbReference>
<dbReference type="GO" id="GO:0005737">
    <property type="term" value="C:cytoplasm"/>
    <property type="evidence" value="ECO:0007669"/>
    <property type="project" value="UniProtKB-SubCell"/>
</dbReference>
<proteinExistence type="inferred from homology"/>
<dbReference type="InterPro" id="IPR000999">
    <property type="entry name" value="RNase_III_dom"/>
</dbReference>
<evidence type="ECO:0000256" key="2">
    <source>
        <dbReference type="ARBA" id="ARBA00022552"/>
    </source>
</evidence>
<keyword evidence="6" id="KW-0460">Magnesium</keyword>
<keyword evidence="3 6" id="KW-0540">Nuclease</keyword>
<dbReference type="AlphaFoldDB" id="A0A926HKV5"/>